<organism evidence="1">
    <name type="scientific">Siphoviridae sp. ctkkB9</name>
    <dbReference type="NCBI Taxonomy" id="2825644"/>
    <lineage>
        <taxon>Viruses</taxon>
        <taxon>Duplodnaviria</taxon>
        <taxon>Heunggongvirae</taxon>
        <taxon>Uroviricota</taxon>
        <taxon>Caudoviricetes</taxon>
    </lineage>
</organism>
<evidence type="ECO:0000313" key="1">
    <source>
        <dbReference type="EMBL" id="DAF87595.1"/>
    </source>
</evidence>
<dbReference type="EMBL" id="BK015964">
    <property type="protein sequence ID" value="DAF87595.1"/>
    <property type="molecule type" value="Genomic_DNA"/>
</dbReference>
<protein>
    <submittedName>
        <fullName evidence="1">Uncharacterized protein</fullName>
    </submittedName>
</protein>
<proteinExistence type="predicted"/>
<accession>A0A8S5TZI7</accession>
<name>A0A8S5TZI7_9CAUD</name>
<reference evidence="1" key="1">
    <citation type="journal article" date="2021" name="Proc. Natl. Acad. Sci. U.S.A.">
        <title>A Catalog of Tens of Thousands of Viruses from Human Metagenomes Reveals Hidden Associations with Chronic Diseases.</title>
        <authorList>
            <person name="Tisza M.J."/>
            <person name="Buck C.B."/>
        </authorList>
    </citation>
    <scope>NUCLEOTIDE SEQUENCE</scope>
    <source>
        <strain evidence="1">CtkkB9</strain>
    </source>
</reference>
<sequence>MMTVAFCLYEGSDLIWEFYLEYSRQEISPKTEPQAVSTPFIWVVQLRAKM</sequence>